<dbReference type="EMBL" id="CP071182">
    <property type="protein sequence ID" value="QSO49363.1"/>
    <property type="molecule type" value="Genomic_DNA"/>
</dbReference>
<dbReference type="InterPro" id="IPR042188">
    <property type="entry name" value="MmgE/PrpD_sf_2"/>
</dbReference>
<proteinExistence type="inferred from homology"/>
<dbReference type="GO" id="GO:0016829">
    <property type="term" value="F:lyase activity"/>
    <property type="evidence" value="ECO:0007669"/>
    <property type="project" value="InterPro"/>
</dbReference>
<dbReference type="InterPro" id="IPR045336">
    <property type="entry name" value="MmgE_PrpD_N"/>
</dbReference>
<sequence length="457" mass="49224">MNELLEATEALAAFVVELERPLIPDDVWNRAKWIVADTIGVAIQGAGEEDVKHLAKRMTREGVSVVFHPGFKRVDCNSAAVINAVSICSQELDEGTRPTGHPALHVLPVALALAQSVHATGTEFLTSFIAGYELQYRIQRSAVLRPNIHPHGNLGNIGAIAAVGKLLRWTKQQLVEGMNAAAAFAMATSWKACTAGATIRNAYPAATAQMVLLVRDFVESGFTGYDGALGETYGELLGESIDFSLLTNGLGSSFGVMDNYFKFHAACALTHPVLDAVIDALGPRMQPGEYPCLVSSVKLDLATIARIDVRVLPRSMRLSQVAHPNPLSFKFSIPFAVATLLKHGDSGPARFRADVVEDEDLVRLQQLVQVIPMHEWVHRWPLEHPALVSIILKDGASLTGASSNPYGSQAGTINQADLAAKFNALTADLLSADEQGGLWNQVMNCEALKDMSNFPGL</sequence>
<evidence type="ECO:0000313" key="4">
    <source>
        <dbReference type="EMBL" id="QSO49363.1"/>
    </source>
</evidence>
<name>A0A9X7W249_9BACL</name>
<dbReference type="RefSeq" id="WP_206658674.1">
    <property type="nucleotide sequence ID" value="NZ_CP071182.1"/>
</dbReference>
<dbReference type="KEGG" id="afx:JZ786_10815"/>
<gene>
    <name evidence="4" type="ORF">JZ786_10815</name>
</gene>
<dbReference type="PANTHER" id="PTHR16943:SF8">
    <property type="entry name" value="2-METHYLCITRATE DEHYDRATASE"/>
    <property type="match status" value="1"/>
</dbReference>
<dbReference type="InterPro" id="IPR045337">
    <property type="entry name" value="MmgE_PrpD_C"/>
</dbReference>
<dbReference type="InterPro" id="IPR036148">
    <property type="entry name" value="MmgE/PrpD_sf"/>
</dbReference>
<accession>A0A9X7W249</accession>
<evidence type="ECO:0000259" key="2">
    <source>
        <dbReference type="Pfam" id="PF03972"/>
    </source>
</evidence>
<evidence type="ECO:0000259" key="3">
    <source>
        <dbReference type="Pfam" id="PF19305"/>
    </source>
</evidence>
<dbReference type="InterPro" id="IPR042183">
    <property type="entry name" value="MmgE/PrpD_sf_1"/>
</dbReference>
<dbReference type="SUPFAM" id="SSF103378">
    <property type="entry name" value="2-methylcitrate dehydratase PrpD"/>
    <property type="match status" value="1"/>
</dbReference>
<dbReference type="InterPro" id="IPR005656">
    <property type="entry name" value="MmgE_PrpD"/>
</dbReference>
<reference evidence="4 5" key="1">
    <citation type="submission" date="2021-02" db="EMBL/GenBank/DDBJ databases">
        <title>Alicyclobacillus curvatus sp. nov. and Alicyclobacillus mengziensis sp. nov., two acidophilic bacteria isolated from acid mine drainage.</title>
        <authorList>
            <person name="Huang Y."/>
        </authorList>
    </citation>
    <scope>NUCLEOTIDE SEQUENCE [LARGE SCALE GENOMIC DNA]</scope>
    <source>
        <strain evidence="4 5">S30H14</strain>
    </source>
</reference>
<dbReference type="Gene3D" id="1.10.4100.10">
    <property type="entry name" value="2-methylcitrate dehydratase PrpD"/>
    <property type="match status" value="1"/>
</dbReference>
<evidence type="ECO:0000256" key="1">
    <source>
        <dbReference type="ARBA" id="ARBA00006174"/>
    </source>
</evidence>
<comment type="similarity">
    <text evidence="1">Belongs to the PrpD family.</text>
</comment>
<dbReference type="PANTHER" id="PTHR16943">
    <property type="entry name" value="2-METHYLCITRATE DEHYDRATASE-RELATED"/>
    <property type="match status" value="1"/>
</dbReference>
<organism evidence="4 5">
    <name type="scientific">Alicyclobacillus mengziensis</name>
    <dbReference type="NCBI Taxonomy" id="2931921"/>
    <lineage>
        <taxon>Bacteria</taxon>
        <taxon>Bacillati</taxon>
        <taxon>Bacillota</taxon>
        <taxon>Bacilli</taxon>
        <taxon>Bacillales</taxon>
        <taxon>Alicyclobacillaceae</taxon>
        <taxon>Alicyclobacillus</taxon>
    </lineage>
</organism>
<dbReference type="Pfam" id="PF19305">
    <property type="entry name" value="MmgE_PrpD_C"/>
    <property type="match status" value="1"/>
</dbReference>
<dbReference type="AlphaFoldDB" id="A0A9X7W249"/>
<dbReference type="Pfam" id="PF03972">
    <property type="entry name" value="MmgE_PrpD_N"/>
    <property type="match status" value="1"/>
</dbReference>
<dbReference type="Proteomes" id="UP000663505">
    <property type="component" value="Chromosome"/>
</dbReference>
<feature type="domain" description="MmgE/PrpD C-terminal" evidence="3">
    <location>
        <begin position="264"/>
        <end position="435"/>
    </location>
</feature>
<keyword evidence="5" id="KW-1185">Reference proteome</keyword>
<evidence type="ECO:0000313" key="5">
    <source>
        <dbReference type="Proteomes" id="UP000663505"/>
    </source>
</evidence>
<dbReference type="Gene3D" id="3.30.1330.120">
    <property type="entry name" value="2-methylcitrate dehydratase PrpD"/>
    <property type="match status" value="1"/>
</dbReference>
<feature type="domain" description="MmgE/PrpD N-terminal" evidence="2">
    <location>
        <begin position="9"/>
        <end position="234"/>
    </location>
</feature>
<protein>
    <submittedName>
        <fullName evidence="4">MmgE/PrpD family protein</fullName>
    </submittedName>
</protein>